<evidence type="ECO:0008006" key="3">
    <source>
        <dbReference type="Google" id="ProtNLM"/>
    </source>
</evidence>
<sequence length="195" mass="22738">MNDNTTRRQLRPQPLLPNNYSKRQQMLTTFKRIDWIEMQPSELREDRWHCYGIKVHWKLSHNHVPTLAPSHRQGDSSSGVVFRHFCEFLALRDDLCSIASGMHPLPTCQLCYQVTKHFDIGPHHIHRSLPFLHREDVVLARLEQELTGLVAMMLGEAKRDEDACKGQTILAERVMTFLLDHGREQHSEDDLRIPS</sequence>
<evidence type="ECO:0000313" key="2">
    <source>
        <dbReference type="Proteomes" id="UP001209570"/>
    </source>
</evidence>
<protein>
    <recommendedName>
        <fullName evidence="3">PX domain-containing protein</fullName>
    </recommendedName>
</protein>
<evidence type="ECO:0000313" key="1">
    <source>
        <dbReference type="EMBL" id="KAJ0400583.1"/>
    </source>
</evidence>
<comment type="caution">
    <text evidence="1">The sequence shown here is derived from an EMBL/GenBank/DDBJ whole genome shotgun (WGS) entry which is preliminary data.</text>
</comment>
<dbReference type="AlphaFoldDB" id="A0AAD5QAK5"/>
<keyword evidence="2" id="KW-1185">Reference proteome</keyword>
<proteinExistence type="predicted"/>
<dbReference type="EMBL" id="JAKCXM010000151">
    <property type="protein sequence ID" value="KAJ0400583.1"/>
    <property type="molecule type" value="Genomic_DNA"/>
</dbReference>
<organism evidence="1 2">
    <name type="scientific">Pythium insidiosum</name>
    <name type="common">Pythiosis disease agent</name>
    <dbReference type="NCBI Taxonomy" id="114742"/>
    <lineage>
        <taxon>Eukaryota</taxon>
        <taxon>Sar</taxon>
        <taxon>Stramenopiles</taxon>
        <taxon>Oomycota</taxon>
        <taxon>Peronosporomycetes</taxon>
        <taxon>Pythiales</taxon>
        <taxon>Pythiaceae</taxon>
        <taxon>Pythium</taxon>
    </lineage>
</organism>
<gene>
    <name evidence="1" type="ORF">P43SY_009501</name>
</gene>
<accession>A0AAD5QAK5</accession>
<reference evidence="1" key="1">
    <citation type="submission" date="2021-12" db="EMBL/GenBank/DDBJ databases">
        <title>Prjna785345.</title>
        <authorList>
            <person name="Rujirawat T."/>
            <person name="Krajaejun T."/>
        </authorList>
    </citation>
    <scope>NUCLEOTIDE SEQUENCE</scope>
    <source>
        <strain evidence="1">Pi057C3</strain>
    </source>
</reference>
<name>A0AAD5QAK5_PYTIN</name>
<dbReference type="Proteomes" id="UP001209570">
    <property type="component" value="Unassembled WGS sequence"/>
</dbReference>